<protein>
    <submittedName>
        <fullName evidence="2">Serine hydrolase</fullName>
    </submittedName>
</protein>
<accession>A0A975CZQ8</accession>
<dbReference type="RefSeq" id="WP_208632027.1">
    <property type="nucleotide sequence ID" value="NZ_CP059319.1"/>
</dbReference>
<dbReference type="Pfam" id="PF00144">
    <property type="entry name" value="Beta-lactamase"/>
    <property type="match status" value="1"/>
</dbReference>
<dbReference type="SUPFAM" id="SSF56601">
    <property type="entry name" value="beta-lactamase/transpeptidase-like"/>
    <property type="match status" value="1"/>
</dbReference>
<reference evidence="2" key="1">
    <citation type="submission" date="2020-07" db="EMBL/GenBank/DDBJ databases">
        <authorList>
            <person name="Camacho E."/>
        </authorList>
    </citation>
    <scope>NUCLEOTIDE SEQUENCE</scope>
    <source>
        <strain evidence="2">MPO218</strain>
    </source>
</reference>
<reference evidence="2" key="2">
    <citation type="submission" date="2021-04" db="EMBL/GenBank/DDBJ databases">
        <title>Isolation and genomic analysis of the ibuprofen-degrading bacterium Sphingomonas strain MPO218.</title>
        <authorList>
            <person name="Aulestia M."/>
            <person name="Flores A."/>
            <person name="Mangas E.L."/>
            <person name="Perez-Pulido A.J."/>
            <person name="Santero E."/>
            <person name="Camacho E.M."/>
        </authorList>
    </citation>
    <scope>NUCLEOTIDE SEQUENCE</scope>
    <source>
        <strain evidence="2">MPO218</strain>
    </source>
</reference>
<gene>
    <name evidence="2" type="ORF">HRJ34_17785</name>
</gene>
<name>A0A975CZQ8_9SPHN</name>
<dbReference type="AlphaFoldDB" id="A0A975CZQ8"/>
<dbReference type="Proteomes" id="UP000664914">
    <property type="component" value="Chromosome"/>
</dbReference>
<evidence type="ECO:0000313" key="2">
    <source>
        <dbReference type="EMBL" id="QTH20196.1"/>
    </source>
</evidence>
<dbReference type="EMBL" id="CP059319">
    <property type="protein sequence ID" value="QTH20196.1"/>
    <property type="molecule type" value="Genomic_DNA"/>
</dbReference>
<feature type="domain" description="Beta-lactamase-related" evidence="1">
    <location>
        <begin position="54"/>
        <end position="419"/>
    </location>
</feature>
<dbReference type="InterPro" id="IPR001466">
    <property type="entry name" value="Beta-lactam-related"/>
</dbReference>
<dbReference type="Gene3D" id="3.40.710.10">
    <property type="entry name" value="DD-peptidase/beta-lactamase superfamily"/>
    <property type="match status" value="2"/>
</dbReference>
<dbReference type="InterPro" id="IPR050491">
    <property type="entry name" value="AmpC-like"/>
</dbReference>
<evidence type="ECO:0000259" key="1">
    <source>
        <dbReference type="Pfam" id="PF00144"/>
    </source>
</evidence>
<sequence length="566" mass="61158">MNAADHAPSNGSKKPVRLRILHAILATSVALLPIASMVTVAQPAGAAVPAPAFIDRHVRAAMDQWGIPGVAIAVVKDGKVVLLKGYGVRQVGRPETVGPDTIFGIGSITKTFTALDLALLADRGKLDWDRRANDYLPGLAFADPWIAEHATVRTLASHRQGVDADFSWMVHDDSQEATYQRSRHVPASGQFGELLYSNTGFNTLGQIVKSASGRTWEAYTQDEVLAPLGMTRSGTGTALFVDRRIMAPCWLCSAPEGAPIGLDALGRERNIAVPHGLAEEGQDQTPNGRRTVRAWPWRHLEAVAPAGALNSTARDMARFVAFQMGDGTVDGRRIIGQERLEELHRINVARPPGAVKGRKPTAFDRRVATTGYGLGTLALRYRGHDVFGHAGGMPGFAAQMWIAPEDRLGVVVLTNLDYRYNTGYRAIVELVMGAYLGLPMLNESDALAALWRPRIEGHMVSSPDPAQAPIPAAIRDRMLGRYDNDAIGDFTIALENGRPVVRFGEHCAADILPTGAPQNFILVFRDAFRWRTTLAIDLDPAGKGARATLGGWGGDQQTFSFSRSAS</sequence>
<organism evidence="2 3">
    <name type="scientific">Rhizorhabdus wittichii</name>
    <dbReference type="NCBI Taxonomy" id="160791"/>
    <lineage>
        <taxon>Bacteria</taxon>
        <taxon>Pseudomonadati</taxon>
        <taxon>Pseudomonadota</taxon>
        <taxon>Alphaproteobacteria</taxon>
        <taxon>Sphingomonadales</taxon>
        <taxon>Sphingomonadaceae</taxon>
        <taxon>Rhizorhabdus</taxon>
    </lineage>
</organism>
<dbReference type="PANTHER" id="PTHR46825:SF15">
    <property type="entry name" value="BETA-LACTAMASE-RELATED DOMAIN-CONTAINING PROTEIN"/>
    <property type="match status" value="1"/>
</dbReference>
<dbReference type="GO" id="GO:0016787">
    <property type="term" value="F:hydrolase activity"/>
    <property type="evidence" value="ECO:0007669"/>
    <property type="project" value="UniProtKB-KW"/>
</dbReference>
<dbReference type="PANTHER" id="PTHR46825">
    <property type="entry name" value="D-ALANYL-D-ALANINE-CARBOXYPEPTIDASE/ENDOPEPTIDASE AMPH"/>
    <property type="match status" value="1"/>
</dbReference>
<dbReference type="InterPro" id="IPR012338">
    <property type="entry name" value="Beta-lactam/transpept-like"/>
</dbReference>
<evidence type="ECO:0000313" key="3">
    <source>
        <dbReference type="Proteomes" id="UP000664914"/>
    </source>
</evidence>
<proteinExistence type="predicted"/>
<keyword evidence="2" id="KW-0378">Hydrolase</keyword>